<gene>
    <name evidence="2" type="ORF">OUY24_03280</name>
</gene>
<protein>
    <submittedName>
        <fullName evidence="2">CBS domain-containing protein</fullName>
    </submittedName>
</protein>
<feature type="domain" description="CBS" evidence="1">
    <location>
        <begin position="9"/>
        <end position="41"/>
    </location>
</feature>
<evidence type="ECO:0000313" key="2">
    <source>
        <dbReference type="EMBL" id="MDA0639640.1"/>
    </source>
</evidence>
<organism evidence="2 3">
    <name type="scientific">Nonomuraea ferruginea</name>
    <dbReference type="NCBI Taxonomy" id="46174"/>
    <lineage>
        <taxon>Bacteria</taxon>
        <taxon>Bacillati</taxon>
        <taxon>Actinomycetota</taxon>
        <taxon>Actinomycetes</taxon>
        <taxon>Streptosporangiales</taxon>
        <taxon>Streptosporangiaceae</taxon>
        <taxon>Nonomuraea</taxon>
    </lineage>
</organism>
<evidence type="ECO:0000313" key="3">
    <source>
        <dbReference type="Proteomes" id="UP001212498"/>
    </source>
</evidence>
<dbReference type="Gene3D" id="3.10.580.10">
    <property type="entry name" value="CBS-domain"/>
    <property type="match status" value="1"/>
</dbReference>
<sequence length="147" mass="15572">MRARDLIIDLPVLDLNASVGDAVRLLAERDLPGLIVVGDDGSPYTVLPGTEVLRLAVPHHFQVDPNLVRVVDEAGSDDFPHRMSGRPLRACLSARPGNLPICGPDATTLQLAVLMTRTRSPLVAVVEGGRLLGALTLNTLLEGTLAA</sequence>
<dbReference type="Proteomes" id="UP001212498">
    <property type="component" value="Unassembled WGS sequence"/>
</dbReference>
<dbReference type="Pfam" id="PF00571">
    <property type="entry name" value="CBS"/>
    <property type="match status" value="2"/>
</dbReference>
<evidence type="ECO:0000259" key="1">
    <source>
        <dbReference type="Pfam" id="PF00571"/>
    </source>
</evidence>
<proteinExistence type="predicted"/>
<name>A0ABT4SRG5_9ACTN</name>
<dbReference type="SUPFAM" id="SSF54631">
    <property type="entry name" value="CBS-domain pair"/>
    <property type="match status" value="1"/>
</dbReference>
<reference evidence="2 3" key="1">
    <citation type="submission" date="2022-11" db="EMBL/GenBank/DDBJ databases">
        <title>Nonomuraea corallina sp. nov., a new species of the genus Nonomuraea isolated from sea side sediment in Thai sea.</title>
        <authorList>
            <person name="Ngamcharungchit C."/>
            <person name="Matsumoto A."/>
            <person name="Suriyachadkun C."/>
            <person name="Panbangred W."/>
            <person name="Inahashi Y."/>
            <person name="Intra B."/>
        </authorList>
    </citation>
    <scope>NUCLEOTIDE SEQUENCE [LARGE SCALE GENOMIC DNA]</scope>
    <source>
        <strain evidence="2 3">DSM 43553</strain>
    </source>
</reference>
<dbReference type="InterPro" id="IPR046342">
    <property type="entry name" value="CBS_dom_sf"/>
</dbReference>
<keyword evidence="3" id="KW-1185">Reference proteome</keyword>
<feature type="domain" description="CBS" evidence="1">
    <location>
        <begin position="98"/>
        <end position="142"/>
    </location>
</feature>
<dbReference type="InterPro" id="IPR000644">
    <property type="entry name" value="CBS_dom"/>
</dbReference>
<comment type="caution">
    <text evidence="2">The sequence shown here is derived from an EMBL/GenBank/DDBJ whole genome shotgun (WGS) entry which is preliminary data.</text>
</comment>
<dbReference type="CDD" id="cd17788">
    <property type="entry name" value="CBS_pair_bac"/>
    <property type="match status" value="1"/>
</dbReference>
<dbReference type="EMBL" id="JAPNUD010000005">
    <property type="protein sequence ID" value="MDA0639640.1"/>
    <property type="molecule type" value="Genomic_DNA"/>
</dbReference>
<dbReference type="RefSeq" id="WP_271275113.1">
    <property type="nucleotide sequence ID" value="NZ_BAABFD010000005.1"/>
</dbReference>
<accession>A0ABT4SRG5</accession>